<evidence type="ECO:0000256" key="10">
    <source>
        <dbReference type="SAM" id="MobiDB-lite"/>
    </source>
</evidence>
<comment type="similarity">
    <text evidence="2">Belongs to the GLI C2H2-type zinc-finger protein family.</text>
</comment>
<evidence type="ECO:0000256" key="7">
    <source>
        <dbReference type="ARBA" id="ARBA00023125"/>
    </source>
</evidence>
<dbReference type="EMBL" id="PJQM01001862">
    <property type="protein sequence ID" value="RCI00239.1"/>
    <property type="molecule type" value="Genomic_DNA"/>
</dbReference>
<feature type="compositionally biased region" description="Acidic residues" evidence="10">
    <location>
        <begin position="644"/>
        <end position="657"/>
    </location>
</feature>
<keyword evidence="8" id="KW-0539">Nucleus</keyword>
<evidence type="ECO:0000256" key="8">
    <source>
        <dbReference type="ARBA" id="ARBA00023242"/>
    </source>
</evidence>
<evidence type="ECO:0000256" key="9">
    <source>
        <dbReference type="PROSITE-ProRule" id="PRU00042"/>
    </source>
</evidence>
<feature type="domain" description="C2H2-type" evidence="11">
    <location>
        <begin position="698"/>
        <end position="730"/>
    </location>
</feature>
<dbReference type="PROSITE" id="PS50157">
    <property type="entry name" value="ZINC_FINGER_C2H2_2"/>
    <property type="match status" value="3"/>
</dbReference>
<dbReference type="PANTHER" id="PTHR45718">
    <property type="entry name" value="TRANSCRIPTIONAL ACTIVATOR CUBITUS INTERRUPTUS"/>
    <property type="match status" value="1"/>
</dbReference>
<reference evidence="12 13" key="1">
    <citation type="journal article" date="2018" name="G3 (Bethesda)">
        <title>Phylogenetic and Phylogenomic Definition of Rhizopus Species.</title>
        <authorList>
            <person name="Gryganskyi A.P."/>
            <person name="Golan J."/>
            <person name="Dolatabadi S."/>
            <person name="Mondo S."/>
            <person name="Robb S."/>
            <person name="Idnurm A."/>
            <person name="Muszewska A."/>
            <person name="Steczkiewicz K."/>
            <person name="Masonjones S."/>
            <person name="Liao H.L."/>
            <person name="Gajdeczka M.T."/>
            <person name="Anike F."/>
            <person name="Vuek A."/>
            <person name="Anishchenko I.M."/>
            <person name="Voigt K."/>
            <person name="de Hoog G.S."/>
            <person name="Smith M.E."/>
            <person name="Heitman J."/>
            <person name="Vilgalys R."/>
            <person name="Stajich J.E."/>
        </authorList>
    </citation>
    <scope>NUCLEOTIDE SEQUENCE [LARGE SCALE GENOMIC DNA]</scope>
    <source>
        <strain evidence="12 13">LSU 92-RS-03</strain>
    </source>
</reference>
<dbReference type="SUPFAM" id="SSF57667">
    <property type="entry name" value="beta-beta-alpha zinc fingers"/>
    <property type="match status" value="3"/>
</dbReference>
<dbReference type="SMART" id="SM00355">
    <property type="entry name" value="ZnF_C2H2"/>
    <property type="match status" value="4"/>
</dbReference>
<keyword evidence="3" id="KW-0479">Metal-binding</keyword>
<feature type="region of interest" description="Disordered" evidence="10">
    <location>
        <begin position="784"/>
        <end position="804"/>
    </location>
</feature>
<keyword evidence="5 9" id="KW-0863">Zinc-finger</keyword>
<feature type="region of interest" description="Disordered" evidence="10">
    <location>
        <begin position="530"/>
        <end position="563"/>
    </location>
</feature>
<dbReference type="Gene3D" id="3.30.160.60">
    <property type="entry name" value="Classic Zinc Finger"/>
    <property type="match status" value="4"/>
</dbReference>
<dbReference type="GO" id="GO:0005634">
    <property type="term" value="C:nucleus"/>
    <property type="evidence" value="ECO:0007669"/>
    <property type="project" value="UniProtKB-SubCell"/>
</dbReference>
<feature type="domain" description="C2H2-type" evidence="11">
    <location>
        <begin position="731"/>
        <end position="760"/>
    </location>
</feature>
<dbReference type="PANTHER" id="PTHR45718:SF8">
    <property type="entry name" value="GLIS FAMILY ZINC FINGER 2"/>
    <property type="match status" value="1"/>
</dbReference>
<evidence type="ECO:0000313" key="13">
    <source>
        <dbReference type="Proteomes" id="UP000253551"/>
    </source>
</evidence>
<evidence type="ECO:0000256" key="6">
    <source>
        <dbReference type="ARBA" id="ARBA00022833"/>
    </source>
</evidence>
<keyword evidence="7" id="KW-0238">DNA-binding</keyword>
<protein>
    <recommendedName>
        <fullName evidence="11">C2H2-type domain-containing protein</fullName>
    </recommendedName>
</protein>
<comment type="subcellular location">
    <subcellularLocation>
        <location evidence="1">Nucleus</location>
    </subcellularLocation>
</comment>
<dbReference type="GO" id="GO:0000981">
    <property type="term" value="F:DNA-binding transcription factor activity, RNA polymerase II-specific"/>
    <property type="evidence" value="ECO:0007669"/>
    <property type="project" value="TreeGrafter"/>
</dbReference>
<keyword evidence="4" id="KW-0677">Repeat</keyword>
<feature type="region of interest" description="Disordered" evidence="10">
    <location>
        <begin position="624"/>
        <end position="659"/>
    </location>
</feature>
<organism evidence="12 13">
    <name type="scientific">Rhizopus stolonifer</name>
    <name type="common">Rhizopus nigricans</name>
    <dbReference type="NCBI Taxonomy" id="4846"/>
    <lineage>
        <taxon>Eukaryota</taxon>
        <taxon>Fungi</taxon>
        <taxon>Fungi incertae sedis</taxon>
        <taxon>Mucoromycota</taxon>
        <taxon>Mucoromycotina</taxon>
        <taxon>Mucoromycetes</taxon>
        <taxon>Mucorales</taxon>
        <taxon>Mucorineae</taxon>
        <taxon>Rhizopodaceae</taxon>
        <taxon>Rhizopus</taxon>
    </lineage>
</organism>
<keyword evidence="13" id="KW-1185">Reference proteome</keyword>
<feature type="domain" description="C2H2-type" evidence="11">
    <location>
        <begin position="761"/>
        <end position="785"/>
    </location>
</feature>
<dbReference type="GO" id="GO:0000978">
    <property type="term" value="F:RNA polymerase II cis-regulatory region sequence-specific DNA binding"/>
    <property type="evidence" value="ECO:0007669"/>
    <property type="project" value="TreeGrafter"/>
</dbReference>
<keyword evidence="6" id="KW-0862">Zinc</keyword>
<dbReference type="InterPro" id="IPR013087">
    <property type="entry name" value="Znf_C2H2_type"/>
</dbReference>
<evidence type="ECO:0000256" key="1">
    <source>
        <dbReference type="ARBA" id="ARBA00004123"/>
    </source>
</evidence>
<evidence type="ECO:0000256" key="5">
    <source>
        <dbReference type="ARBA" id="ARBA00022771"/>
    </source>
</evidence>
<dbReference type="InterPro" id="IPR036236">
    <property type="entry name" value="Znf_C2H2_sf"/>
</dbReference>
<evidence type="ECO:0000256" key="3">
    <source>
        <dbReference type="ARBA" id="ARBA00022723"/>
    </source>
</evidence>
<dbReference type="PROSITE" id="PS00028">
    <property type="entry name" value="ZINC_FINGER_C2H2_1"/>
    <property type="match status" value="3"/>
</dbReference>
<dbReference type="STRING" id="4846.A0A367KDH5"/>
<dbReference type="AlphaFoldDB" id="A0A367KDH5"/>
<dbReference type="InterPro" id="IPR043359">
    <property type="entry name" value="GLI-like"/>
</dbReference>
<dbReference type="Pfam" id="PF23561">
    <property type="entry name" value="zf-C2H2_15"/>
    <property type="match status" value="1"/>
</dbReference>
<dbReference type="Proteomes" id="UP000253551">
    <property type="component" value="Unassembled WGS sequence"/>
</dbReference>
<evidence type="ECO:0000313" key="12">
    <source>
        <dbReference type="EMBL" id="RCI00239.1"/>
    </source>
</evidence>
<dbReference type="InterPro" id="IPR056436">
    <property type="entry name" value="Znf-C2H2_ZIC1-5/GLI1-3-like"/>
</dbReference>
<feature type="compositionally biased region" description="Basic and acidic residues" evidence="10">
    <location>
        <begin position="624"/>
        <end position="643"/>
    </location>
</feature>
<feature type="compositionally biased region" description="Polar residues" evidence="10">
    <location>
        <begin position="536"/>
        <end position="556"/>
    </location>
</feature>
<feature type="region of interest" description="Disordered" evidence="10">
    <location>
        <begin position="64"/>
        <end position="90"/>
    </location>
</feature>
<sequence>MDLHKQSQEQSMNIDMSNQSMTPAECNYYQSPFNEMKRLDSSQTCTPQGQPLYEQDQQRLMTTMSDNSNHNMNNSNSSSATSTPLPQSYAANNSDIMSVHTVLSQQSAEMNKMALQSPTTGNMASGNPQSMEHNLVNASQSTMSSNNSPNPMMHSSLITNSDPNSLSSPQLSVPNNKMSNGLMDNNNNLILSHENMFGITSSSNGINVNHSPSFGYSEHSMQPTHVETQPELHSQVQLQAPPAPPAQAQLIIESQAGLEHHPVVPSQCNPQHTVATQNQRAIEEEQERVAAAAQQVMAQRMAQQYAMMQHPNEHMMQQHQSNEHMVQQHQPPEQMMQQHQPTEHLLQHQPSEQMMQQHQTNEHLLQQQQPTEHMLQQHQTNEHLLQQHQSNEQMLQHQTTEHLLQHQSNEHMLQHQPTKHILQQHPPNEHLMQQHQPSEHLMQQHSMMVMKNESLPPPVPSHETPHVVLSQMSILSPSTPSPSVVNSMHAIKGTNLSLHNAVVHQQHQVQLEYENNKRPAEGPAFLERKKSRRHTVSNGSALNIDTKNLPTLSSCPRSAAAPFTRSEERKAFIDQQKKSLGMIDIPPPPTLHELGIGWVHAKDYDGLSRAQLISRLIELETEKKVSEKTSPENQEVKVAPEEDKSTEDEEEEEEMLEEQEKSQKMQCKWRECGLLFDGLQNLIAHINFEHVKSGKPCYSCEWENCSRNEKPFTKRHKMYNHLRTHTGERPFVCTEEGCGKKFSRPDSLTTHVKTHSNVRPYTCSFKNCGKAYYHARSLKKHEKSHETASMLSTPNSSIQYSGTSGTPYGHADYLNSQSQSLPNSPHYSLQLPVQHKPYTPSNNVLFSPAGMVEQQNNEHLIAQPHQLLNSVNQQQGLGYGEP</sequence>
<proteinExistence type="inferred from homology"/>
<feature type="compositionally biased region" description="Polar residues" evidence="10">
    <location>
        <begin position="787"/>
        <end position="804"/>
    </location>
</feature>
<dbReference type="OrthoDB" id="654211at2759"/>
<evidence type="ECO:0000259" key="11">
    <source>
        <dbReference type="PROSITE" id="PS50157"/>
    </source>
</evidence>
<evidence type="ECO:0000256" key="4">
    <source>
        <dbReference type="ARBA" id="ARBA00022737"/>
    </source>
</evidence>
<dbReference type="Pfam" id="PF00096">
    <property type="entry name" value="zf-C2H2"/>
    <property type="match status" value="1"/>
</dbReference>
<gene>
    <name evidence="12" type="ORF">CU098_008126</name>
</gene>
<dbReference type="FunFam" id="3.30.160.60:FF:002343">
    <property type="entry name" value="Zinc finger protein 33A"/>
    <property type="match status" value="1"/>
</dbReference>
<accession>A0A367KDH5</accession>
<feature type="compositionally biased region" description="Low complexity" evidence="10">
    <location>
        <begin position="64"/>
        <end position="83"/>
    </location>
</feature>
<evidence type="ECO:0000256" key="2">
    <source>
        <dbReference type="ARBA" id="ARBA00010831"/>
    </source>
</evidence>
<dbReference type="GO" id="GO:0008270">
    <property type="term" value="F:zinc ion binding"/>
    <property type="evidence" value="ECO:0007669"/>
    <property type="project" value="UniProtKB-KW"/>
</dbReference>
<comment type="caution">
    <text evidence="12">The sequence shown here is derived from an EMBL/GenBank/DDBJ whole genome shotgun (WGS) entry which is preliminary data.</text>
</comment>
<name>A0A367KDH5_RHIST</name>